<dbReference type="Gene3D" id="1.10.1660.10">
    <property type="match status" value="1"/>
</dbReference>
<name>A0A5A7MJN1_COMTE</name>
<gene>
    <name evidence="7" type="ORF">CTTA_4705</name>
</gene>
<dbReference type="RefSeq" id="WP_149357024.1">
    <property type="nucleotide sequence ID" value="NZ_BKBW01000016.1"/>
</dbReference>
<dbReference type="GO" id="GO:0003700">
    <property type="term" value="F:DNA-binding transcription factor activity"/>
    <property type="evidence" value="ECO:0007669"/>
    <property type="project" value="InterPro"/>
</dbReference>
<dbReference type="InterPro" id="IPR047057">
    <property type="entry name" value="MerR_fam"/>
</dbReference>
<dbReference type="PROSITE" id="PS50937">
    <property type="entry name" value="HTH_MERR_2"/>
    <property type="match status" value="1"/>
</dbReference>
<feature type="coiled-coil region" evidence="4">
    <location>
        <begin position="121"/>
        <end position="152"/>
    </location>
</feature>
<evidence type="ECO:0000256" key="2">
    <source>
        <dbReference type="ARBA" id="ARBA00023125"/>
    </source>
</evidence>
<keyword evidence="1" id="KW-0805">Transcription regulation</keyword>
<comment type="caution">
    <text evidence="7">The sequence shown here is derived from an EMBL/GenBank/DDBJ whole genome shotgun (WGS) entry which is preliminary data.</text>
</comment>
<dbReference type="PROSITE" id="PS00552">
    <property type="entry name" value="HTH_MERR_1"/>
    <property type="match status" value="1"/>
</dbReference>
<organism evidence="7 8">
    <name type="scientific">Comamonas testosteroni</name>
    <name type="common">Pseudomonas testosteroni</name>
    <dbReference type="NCBI Taxonomy" id="285"/>
    <lineage>
        <taxon>Bacteria</taxon>
        <taxon>Pseudomonadati</taxon>
        <taxon>Pseudomonadota</taxon>
        <taxon>Betaproteobacteria</taxon>
        <taxon>Burkholderiales</taxon>
        <taxon>Comamonadaceae</taxon>
        <taxon>Comamonas</taxon>
    </lineage>
</organism>
<keyword evidence="4" id="KW-0175">Coiled coil</keyword>
<evidence type="ECO:0000313" key="8">
    <source>
        <dbReference type="Proteomes" id="UP000323105"/>
    </source>
</evidence>
<evidence type="ECO:0000259" key="6">
    <source>
        <dbReference type="PROSITE" id="PS50937"/>
    </source>
</evidence>
<dbReference type="Proteomes" id="UP000323105">
    <property type="component" value="Unassembled WGS sequence"/>
</dbReference>
<evidence type="ECO:0000256" key="5">
    <source>
        <dbReference type="SAM" id="MobiDB-lite"/>
    </source>
</evidence>
<keyword evidence="2" id="KW-0238">DNA-binding</keyword>
<dbReference type="EMBL" id="BKBW01000016">
    <property type="protein sequence ID" value="GEQ77700.1"/>
    <property type="molecule type" value="Genomic_DNA"/>
</dbReference>
<evidence type="ECO:0000313" key="7">
    <source>
        <dbReference type="EMBL" id="GEQ77700.1"/>
    </source>
</evidence>
<keyword evidence="3" id="KW-0804">Transcription</keyword>
<proteinExistence type="predicted"/>
<reference evidence="7 8" key="1">
    <citation type="journal article" date="2019" name="Microbiol. Resour. Announc.">
        <title>Draft Genome Sequence of Comamonas testosteroni TA441, a Bacterium That Has a Cryptic Phenol Degradation Gene Cluster.</title>
        <authorList>
            <person name="Arai H."/>
            <person name="Ishii M."/>
        </authorList>
    </citation>
    <scope>NUCLEOTIDE SEQUENCE [LARGE SCALE GENOMIC DNA]</scope>
    <source>
        <strain evidence="7 8">TA441</strain>
    </source>
</reference>
<feature type="domain" description="HTH merR-type" evidence="6">
    <location>
        <begin position="37"/>
        <end position="106"/>
    </location>
</feature>
<evidence type="ECO:0000256" key="3">
    <source>
        <dbReference type="ARBA" id="ARBA00023163"/>
    </source>
</evidence>
<dbReference type="CDD" id="cd04770">
    <property type="entry name" value="HTH_HMRTR"/>
    <property type="match status" value="1"/>
</dbReference>
<dbReference type="PANTHER" id="PTHR30204:SF94">
    <property type="entry name" value="HEAVY METAL-DEPENDENT TRANSCRIPTIONAL REGULATOR HI_0293-RELATED"/>
    <property type="match status" value="1"/>
</dbReference>
<dbReference type="SMART" id="SM00422">
    <property type="entry name" value="HTH_MERR"/>
    <property type="match status" value="1"/>
</dbReference>
<feature type="region of interest" description="Disordered" evidence="5">
    <location>
        <begin position="182"/>
        <end position="213"/>
    </location>
</feature>
<dbReference type="PANTHER" id="PTHR30204">
    <property type="entry name" value="REDOX-CYCLING DRUG-SENSING TRANSCRIPTIONAL ACTIVATOR SOXR"/>
    <property type="match status" value="1"/>
</dbReference>
<dbReference type="AlphaFoldDB" id="A0A5A7MJN1"/>
<protein>
    <recommendedName>
        <fullName evidence="6">HTH merR-type domain-containing protein</fullName>
    </recommendedName>
</protein>
<dbReference type="SUPFAM" id="SSF46955">
    <property type="entry name" value="Putative DNA-binding domain"/>
    <property type="match status" value="1"/>
</dbReference>
<evidence type="ECO:0000256" key="1">
    <source>
        <dbReference type="ARBA" id="ARBA00023015"/>
    </source>
</evidence>
<evidence type="ECO:0000256" key="4">
    <source>
        <dbReference type="SAM" id="Coils"/>
    </source>
</evidence>
<dbReference type="InterPro" id="IPR000551">
    <property type="entry name" value="MerR-type_HTH_dom"/>
</dbReference>
<sequence length="213" mass="23119">MYSGETFSCPERKGAKRKVWSMLQCQGFVVMPSAHTTMNVSQVAKAAGVSTDTVRYYEKQGLISAPPRQPNGYRSYGEPHVGLVRFVRGAQALGFSLAEIKVILPQMAQGAFGRGEIEQQLEAKMAQIDAHMAQLRTLKKELQATFDALRCAPSKPVSTAQATAPDSGSGAGAAVVRRAFAKSSEQRDALRKSAQIGHQPTRRTPPSRDDCPR</sequence>
<dbReference type="InterPro" id="IPR009061">
    <property type="entry name" value="DNA-bd_dom_put_sf"/>
</dbReference>
<dbReference type="Pfam" id="PF13411">
    <property type="entry name" value="MerR_1"/>
    <property type="match status" value="1"/>
</dbReference>
<dbReference type="PRINTS" id="PR00040">
    <property type="entry name" value="HTHMERR"/>
</dbReference>
<accession>A0A5A7MJN1</accession>
<dbReference type="GO" id="GO:0003677">
    <property type="term" value="F:DNA binding"/>
    <property type="evidence" value="ECO:0007669"/>
    <property type="project" value="UniProtKB-KW"/>
</dbReference>